<reference evidence="1" key="1">
    <citation type="submission" date="2021-07" db="EMBL/GenBank/DDBJ databases">
        <authorList>
            <person name="Durling M."/>
        </authorList>
    </citation>
    <scope>NUCLEOTIDE SEQUENCE</scope>
</reference>
<keyword evidence="2" id="KW-1185">Reference proteome</keyword>
<dbReference type="EMBL" id="CAJVRM010000731">
    <property type="protein sequence ID" value="CAG8983594.1"/>
    <property type="molecule type" value="Genomic_DNA"/>
</dbReference>
<dbReference type="AlphaFoldDB" id="A0A9N9QCX5"/>
<organism evidence="1 2">
    <name type="scientific">Hymenoscyphus albidus</name>
    <dbReference type="NCBI Taxonomy" id="595503"/>
    <lineage>
        <taxon>Eukaryota</taxon>
        <taxon>Fungi</taxon>
        <taxon>Dikarya</taxon>
        <taxon>Ascomycota</taxon>
        <taxon>Pezizomycotina</taxon>
        <taxon>Leotiomycetes</taxon>
        <taxon>Helotiales</taxon>
        <taxon>Helotiaceae</taxon>
        <taxon>Hymenoscyphus</taxon>
    </lineage>
</organism>
<evidence type="ECO:0000313" key="2">
    <source>
        <dbReference type="Proteomes" id="UP000701801"/>
    </source>
</evidence>
<proteinExistence type="predicted"/>
<dbReference type="Proteomes" id="UP000701801">
    <property type="component" value="Unassembled WGS sequence"/>
</dbReference>
<comment type="caution">
    <text evidence="1">The sequence shown here is derived from an EMBL/GenBank/DDBJ whole genome shotgun (WGS) entry which is preliminary data.</text>
</comment>
<name>A0A9N9QCX5_9HELO</name>
<sequence length="85" mass="9532">MSDLEKTEDLTATLAESLISVENLPAVVASATARLFAIPQGVQESWSQDIHENLNKFCIVVMGDLYNKLEWKLNEWAAMSACFRK</sequence>
<gene>
    <name evidence="1" type="ORF">HYALB_00004614</name>
</gene>
<evidence type="ECO:0000313" key="1">
    <source>
        <dbReference type="EMBL" id="CAG8983594.1"/>
    </source>
</evidence>
<protein>
    <submittedName>
        <fullName evidence="1">Uncharacterized protein</fullName>
    </submittedName>
</protein>
<accession>A0A9N9QCX5</accession>